<dbReference type="AlphaFoldDB" id="A0A0S2SN20"/>
<organism evidence="1 2">
    <name type="scientific">Aeromonas schubertii</name>
    <dbReference type="NCBI Taxonomy" id="652"/>
    <lineage>
        <taxon>Bacteria</taxon>
        <taxon>Pseudomonadati</taxon>
        <taxon>Pseudomonadota</taxon>
        <taxon>Gammaproteobacteria</taxon>
        <taxon>Aeromonadales</taxon>
        <taxon>Aeromonadaceae</taxon>
        <taxon>Aeromonas</taxon>
    </lineage>
</organism>
<reference evidence="2" key="1">
    <citation type="submission" date="2015-10" db="EMBL/GenBank/DDBJ databases">
        <title>Complete Genome Sequence of Aeromonas schubertii strain WL1483.</title>
        <authorList>
            <person name="Liu L."/>
        </authorList>
    </citation>
    <scope>NUCLEOTIDE SEQUENCE [LARGE SCALE GENOMIC DNA]</scope>
    <source>
        <strain evidence="2">WL1483</strain>
    </source>
</reference>
<dbReference type="InterPro" id="IPR011990">
    <property type="entry name" value="TPR-like_helical_dom_sf"/>
</dbReference>
<dbReference type="NCBIfam" id="TIGR02508">
    <property type="entry name" value="type_III_yscG"/>
    <property type="match status" value="1"/>
</dbReference>
<dbReference type="Gene3D" id="1.25.40.10">
    <property type="entry name" value="Tetratricopeptide repeat domain"/>
    <property type="match status" value="1"/>
</dbReference>
<dbReference type="EMBL" id="CP013067">
    <property type="protein sequence ID" value="ALP43135.1"/>
    <property type="molecule type" value="Genomic_DNA"/>
</dbReference>
<protein>
    <submittedName>
        <fullName evidence="1">Type 3 secretion protein AscG</fullName>
    </submittedName>
</protein>
<dbReference type="RefSeq" id="WP_060585722.1">
    <property type="nucleotide sequence ID" value="NZ_CP013067.1"/>
</dbReference>
<name>A0A0S2SN20_9GAMM</name>
<proteinExistence type="predicted"/>
<gene>
    <name evidence="1" type="primary">yscG</name>
    <name evidence="1" type="ORF">WL1483_3716</name>
</gene>
<accession>A0A0S2SN20</accession>
<dbReference type="InterPro" id="IPR013348">
    <property type="entry name" value="T3SS_YscG_PscG"/>
</dbReference>
<dbReference type="Pfam" id="PF09477">
    <property type="entry name" value="Type_III_YscG"/>
    <property type="match status" value="1"/>
</dbReference>
<evidence type="ECO:0000313" key="1">
    <source>
        <dbReference type="EMBL" id="ALP43135.1"/>
    </source>
</evidence>
<evidence type="ECO:0000313" key="2">
    <source>
        <dbReference type="Proteomes" id="UP000058114"/>
    </source>
</evidence>
<dbReference type="Proteomes" id="UP000058114">
    <property type="component" value="Chromosome"/>
</dbReference>
<sequence>MMEPTLKGLLAEIALAGTGHHCHEEAAHIADWLQLVDAKEAATLVRVSSLMNRGKYQEASQLAAGSPELEPWQALCEYRLGHSAALAQRLERMELENNPALREFVRGMKEQMRS</sequence>
<dbReference type="PATRIC" id="fig|652.5.peg.1932"/>
<reference evidence="1 2" key="2">
    <citation type="journal article" date="2016" name="Genome Announc.">
        <title>Complete Genome Sequence of the Highly Virulent Aeromonas schubertii Strain WL1483, Isolated from Diseased Snakehead Fish (Channa argus) in China.</title>
        <authorList>
            <person name="Liu L."/>
            <person name="Li N."/>
            <person name="Zhang D."/>
            <person name="Fu X."/>
            <person name="Shi C."/>
            <person name="Lin Q."/>
            <person name="Hao G."/>
        </authorList>
    </citation>
    <scope>NUCLEOTIDE SEQUENCE [LARGE SCALE GENOMIC DNA]</scope>
    <source>
        <strain evidence="1 2">WL1483</strain>
    </source>
</reference>
<dbReference type="KEGG" id="asr:WL1483_3716"/>